<dbReference type="STRING" id="67365.GCA_001704635_06461"/>
<comment type="caution">
    <text evidence="2">The sequence shown here is derived from an EMBL/GenBank/DDBJ whole genome shotgun (WGS) entry which is preliminary data.</text>
</comment>
<dbReference type="InterPro" id="IPR041657">
    <property type="entry name" value="HTH_17"/>
</dbReference>
<reference evidence="2 3" key="1">
    <citation type="submission" date="2013-05" db="EMBL/GenBank/DDBJ databases">
        <title>Genome sequence of Streptomyces sparsogenes DSM 40356.</title>
        <authorList>
            <person name="Coyne S."/>
            <person name="Seebeck F.P."/>
        </authorList>
    </citation>
    <scope>NUCLEOTIDE SEQUENCE [LARGE SCALE GENOMIC DNA]</scope>
    <source>
        <strain evidence="2 3">DSM 40356</strain>
    </source>
</reference>
<dbReference type="Proteomes" id="UP000186168">
    <property type="component" value="Unassembled WGS sequence"/>
</dbReference>
<gene>
    <name evidence="2" type="ORF">SPAR_12788</name>
</gene>
<proteinExistence type="predicted"/>
<dbReference type="EMBL" id="ASQP01000185">
    <property type="protein sequence ID" value="OMI39097.1"/>
    <property type="molecule type" value="Genomic_DNA"/>
</dbReference>
<dbReference type="GO" id="GO:0003677">
    <property type="term" value="F:DNA binding"/>
    <property type="evidence" value="ECO:0007669"/>
    <property type="project" value="InterPro"/>
</dbReference>
<name>A0A1R1SLJ9_9ACTN</name>
<dbReference type="RefSeq" id="WP_065962465.1">
    <property type="nucleotide sequence ID" value="NZ_ASQP01000185.1"/>
</dbReference>
<feature type="domain" description="Helix-turn-helix" evidence="1">
    <location>
        <begin position="5"/>
        <end position="54"/>
    </location>
</feature>
<dbReference type="Pfam" id="PF12728">
    <property type="entry name" value="HTH_17"/>
    <property type="match status" value="1"/>
</dbReference>
<dbReference type="AlphaFoldDB" id="A0A1R1SLJ9"/>
<evidence type="ECO:0000313" key="3">
    <source>
        <dbReference type="Proteomes" id="UP000186168"/>
    </source>
</evidence>
<organism evidence="2 3">
    <name type="scientific">Streptomyces sparsogenes DSM 40356</name>
    <dbReference type="NCBI Taxonomy" id="1331668"/>
    <lineage>
        <taxon>Bacteria</taxon>
        <taxon>Bacillati</taxon>
        <taxon>Actinomycetota</taxon>
        <taxon>Actinomycetes</taxon>
        <taxon>Kitasatosporales</taxon>
        <taxon>Streptomycetaceae</taxon>
        <taxon>Streptomyces</taxon>
    </lineage>
</organism>
<dbReference type="GeneID" id="96743998"/>
<dbReference type="NCBIfam" id="TIGR01764">
    <property type="entry name" value="excise"/>
    <property type="match status" value="1"/>
</dbReference>
<keyword evidence="3" id="KW-1185">Reference proteome</keyword>
<protein>
    <submittedName>
        <fullName evidence="2">Excisionase</fullName>
    </submittedName>
</protein>
<sequence length="70" mass="8308">MRDRYLSVREVAELLGTTDRFPRRLVAERRITYVKVGRHVRIPESVIREYIDAHTVRPVQPRRPRLGRAA</sequence>
<accession>A0A1R1SLJ9</accession>
<evidence type="ECO:0000259" key="1">
    <source>
        <dbReference type="Pfam" id="PF12728"/>
    </source>
</evidence>
<evidence type="ECO:0000313" key="2">
    <source>
        <dbReference type="EMBL" id="OMI39097.1"/>
    </source>
</evidence>
<dbReference type="InterPro" id="IPR010093">
    <property type="entry name" value="SinI_DNA-bd"/>
</dbReference>